<feature type="binding site" evidence="15">
    <location>
        <position position="168"/>
    </location>
    <ligand>
        <name>substrate</name>
    </ligand>
</feature>
<evidence type="ECO:0000313" key="22">
    <source>
        <dbReference type="Proteomes" id="UP000541444"/>
    </source>
</evidence>
<keyword evidence="8 16" id="KW-0479">Metal-binding</keyword>
<keyword evidence="9 19" id="KW-0560">Oxidoreductase</keyword>
<dbReference type="GO" id="GO:0020037">
    <property type="term" value="F:heme binding"/>
    <property type="evidence" value="ECO:0007669"/>
    <property type="project" value="UniProtKB-UniRule"/>
</dbReference>
<feature type="chain" id="PRO_5029930827" description="Peroxidase" evidence="19">
    <location>
        <begin position="27"/>
        <end position="329"/>
    </location>
</feature>
<dbReference type="PROSITE" id="PS00436">
    <property type="entry name" value="PEROXIDASE_2"/>
    <property type="match status" value="1"/>
</dbReference>
<dbReference type="Gene3D" id="1.10.420.10">
    <property type="entry name" value="Peroxidase, domain 2"/>
    <property type="match status" value="1"/>
</dbReference>
<dbReference type="GO" id="GO:0042744">
    <property type="term" value="P:hydrogen peroxide catabolic process"/>
    <property type="evidence" value="ECO:0007669"/>
    <property type="project" value="UniProtKB-KW"/>
</dbReference>
<comment type="subcellular location">
    <subcellularLocation>
        <location evidence="19">Secreted</location>
    </subcellularLocation>
</comment>
<feature type="binding site" evidence="16">
    <location>
        <position position="256"/>
    </location>
    <ligand>
        <name>Ca(2+)</name>
        <dbReference type="ChEBI" id="CHEBI:29108"/>
        <label>2</label>
    </ligand>
</feature>
<dbReference type="FunFam" id="1.10.520.10:FF:000008">
    <property type="entry name" value="Peroxidase"/>
    <property type="match status" value="1"/>
</dbReference>
<feature type="domain" description="Plant heme peroxidase family profile" evidence="20">
    <location>
        <begin position="30"/>
        <end position="327"/>
    </location>
</feature>
<keyword evidence="12" id="KW-0325">Glycoprotein</keyword>
<feature type="disulfide bond" evidence="18">
    <location>
        <begin position="73"/>
        <end position="78"/>
    </location>
</feature>
<dbReference type="EC" id="1.11.1.7" evidence="4 19"/>
<proteinExistence type="inferred from homology"/>
<dbReference type="PROSITE" id="PS00435">
    <property type="entry name" value="PEROXIDASE_1"/>
    <property type="match status" value="1"/>
</dbReference>
<comment type="cofactor">
    <cofactor evidence="16 19">
        <name>heme b</name>
        <dbReference type="ChEBI" id="CHEBI:60344"/>
    </cofactor>
    <text evidence="16 19">Binds 1 heme b (iron(II)-protoporphyrin IX) group per subunit.</text>
</comment>
<dbReference type="PRINTS" id="PR00458">
    <property type="entry name" value="PEROXIDASE"/>
</dbReference>
<feature type="disulfide bond" evidence="18">
    <location>
        <begin position="205"/>
        <end position="237"/>
    </location>
</feature>
<evidence type="ECO:0000256" key="19">
    <source>
        <dbReference type="RuleBase" id="RU362060"/>
    </source>
</evidence>
<feature type="binding site" evidence="16">
    <location>
        <position position="248"/>
    </location>
    <ligand>
        <name>Ca(2+)</name>
        <dbReference type="ChEBI" id="CHEBI:29108"/>
        <label>2</label>
    </ligand>
</feature>
<feature type="binding site" description="axial binding residue" evidence="16">
    <location>
        <position position="198"/>
    </location>
    <ligand>
        <name>heme b</name>
        <dbReference type="ChEBI" id="CHEBI:60344"/>
    </ligand>
    <ligandPart>
        <name>Fe</name>
        <dbReference type="ChEBI" id="CHEBI:18248"/>
    </ligandPart>
</feature>
<evidence type="ECO:0000256" key="2">
    <source>
        <dbReference type="ARBA" id="ARBA00002322"/>
    </source>
</evidence>
<feature type="binding site" evidence="16">
    <location>
        <position position="199"/>
    </location>
    <ligand>
        <name>Ca(2+)</name>
        <dbReference type="ChEBI" id="CHEBI:29108"/>
        <label>2</label>
    </ligand>
</feature>
<dbReference type="GO" id="GO:0005576">
    <property type="term" value="C:extracellular region"/>
    <property type="evidence" value="ECO:0007669"/>
    <property type="project" value="UniProtKB-SubCell"/>
</dbReference>
<evidence type="ECO:0000256" key="18">
    <source>
        <dbReference type="PIRSR" id="PIRSR600823-5"/>
    </source>
</evidence>
<keyword evidence="13 19" id="KW-0376">Hydrogen peroxide</keyword>
<feature type="signal peptide" evidence="19">
    <location>
        <begin position="1"/>
        <end position="26"/>
    </location>
</feature>
<name>A0A7J7LTY7_9MAGN</name>
<comment type="function">
    <text evidence="2">Removal of H(2)O(2), oxidation of toxic reductants, biosynthesis and degradation of lignin, suberization, auxin catabolism, response to environmental stresses such as wounding, pathogen attack and oxidative stress. These functions might be dependent on each isozyme/isoform in each plant tissue.</text>
</comment>
<dbReference type="AlphaFoldDB" id="A0A7J7LTY7"/>
<evidence type="ECO:0000256" key="16">
    <source>
        <dbReference type="PIRSR" id="PIRSR600823-3"/>
    </source>
</evidence>
<protein>
    <recommendedName>
        <fullName evidence="4 19">Peroxidase</fullName>
        <ecNumber evidence="4 19">1.11.1.7</ecNumber>
    </recommendedName>
</protein>
<comment type="catalytic activity">
    <reaction evidence="1 19">
        <text>2 a phenolic donor + H2O2 = 2 a phenolic radical donor + 2 H2O</text>
        <dbReference type="Rhea" id="RHEA:56136"/>
        <dbReference type="ChEBI" id="CHEBI:15377"/>
        <dbReference type="ChEBI" id="CHEBI:16240"/>
        <dbReference type="ChEBI" id="CHEBI:139520"/>
        <dbReference type="ChEBI" id="CHEBI:139521"/>
        <dbReference type="EC" id="1.11.1.7"/>
    </reaction>
</comment>
<dbReference type="Proteomes" id="UP000541444">
    <property type="component" value="Unassembled WGS sequence"/>
</dbReference>
<keyword evidence="5 19" id="KW-0964">Secreted</keyword>
<evidence type="ECO:0000256" key="11">
    <source>
        <dbReference type="ARBA" id="ARBA00023157"/>
    </source>
</evidence>
<evidence type="ECO:0000256" key="12">
    <source>
        <dbReference type="ARBA" id="ARBA00023180"/>
    </source>
</evidence>
<evidence type="ECO:0000256" key="13">
    <source>
        <dbReference type="ARBA" id="ARBA00023324"/>
    </source>
</evidence>
<keyword evidence="10 16" id="KW-0408">Iron</keyword>
<evidence type="ECO:0000256" key="6">
    <source>
        <dbReference type="ARBA" id="ARBA00022559"/>
    </source>
</evidence>
<dbReference type="SUPFAM" id="SSF48113">
    <property type="entry name" value="Heme-dependent peroxidases"/>
    <property type="match status" value="1"/>
</dbReference>
<feature type="binding site" evidence="16">
    <location>
        <position position="93"/>
    </location>
    <ligand>
        <name>Ca(2+)</name>
        <dbReference type="ChEBI" id="CHEBI:29108"/>
        <label>1</label>
    </ligand>
</feature>
<dbReference type="Pfam" id="PF00141">
    <property type="entry name" value="peroxidase"/>
    <property type="match status" value="1"/>
</dbReference>
<evidence type="ECO:0000256" key="5">
    <source>
        <dbReference type="ARBA" id="ARBA00022525"/>
    </source>
</evidence>
<dbReference type="InterPro" id="IPR019793">
    <property type="entry name" value="Peroxidases_heam-ligand_BS"/>
</dbReference>
<dbReference type="InterPro" id="IPR002016">
    <property type="entry name" value="Haem_peroxidase"/>
</dbReference>
<keyword evidence="16 19" id="KW-0106">Calcium</keyword>
<comment type="similarity">
    <text evidence="19">Belongs to the peroxidase family. Classical plant (class III) peroxidase subfamily.</text>
</comment>
<dbReference type="InterPro" id="IPR033905">
    <property type="entry name" value="Secretory_peroxidase"/>
</dbReference>
<keyword evidence="6 19" id="KW-0575">Peroxidase</keyword>
<evidence type="ECO:0000256" key="15">
    <source>
        <dbReference type="PIRSR" id="PIRSR600823-2"/>
    </source>
</evidence>
<evidence type="ECO:0000256" key="17">
    <source>
        <dbReference type="PIRSR" id="PIRSR600823-4"/>
    </source>
</evidence>
<keyword evidence="22" id="KW-1185">Reference proteome</keyword>
<feature type="site" description="Transition state stabilizer" evidence="17">
    <location>
        <position position="67"/>
    </location>
</feature>
<dbReference type="InterPro" id="IPR000823">
    <property type="entry name" value="Peroxidase_pln"/>
</dbReference>
<evidence type="ECO:0000256" key="3">
    <source>
        <dbReference type="ARBA" id="ARBA00006873"/>
    </source>
</evidence>
<feature type="disulfide bond" evidence="18">
    <location>
        <begin position="40"/>
        <end position="119"/>
    </location>
</feature>
<comment type="caution">
    <text evidence="21">The sequence shown here is derived from an EMBL/GenBank/DDBJ whole genome shotgun (WGS) entry which is preliminary data.</text>
</comment>
<feature type="disulfide bond" evidence="18">
    <location>
        <begin position="125"/>
        <end position="323"/>
    </location>
</feature>
<dbReference type="GO" id="GO:0140825">
    <property type="term" value="F:lactoperoxidase activity"/>
    <property type="evidence" value="ECO:0007669"/>
    <property type="project" value="UniProtKB-EC"/>
</dbReference>
<dbReference type="GO" id="GO:0006979">
    <property type="term" value="P:response to oxidative stress"/>
    <property type="evidence" value="ECO:0007669"/>
    <property type="project" value="UniProtKB-UniRule"/>
</dbReference>
<comment type="similarity">
    <text evidence="3">Belongs to the peroxidase family. Ascorbate peroxidase subfamily.</text>
</comment>
<feature type="binding site" evidence="16">
    <location>
        <position position="79"/>
    </location>
    <ligand>
        <name>Ca(2+)</name>
        <dbReference type="ChEBI" id="CHEBI:29108"/>
        <label>1</label>
    </ligand>
</feature>
<keyword evidence="7 19" id="KW-0349">Heme</keyword>
<organism evidence="21 22">
    <name type="scientific">Kingdonia uniflora</name>
    <dbReference type="NCBI Taxonomy" id="39325"/>
    <lineage>
        <taxon>Eukaryota</taxon>
        <taxon>Viridiplantae</taxon>
        <taxon>Streptophyta</taxon>
        <taxon>Embryophyta</taxon>
        <taxon>Tracheophyta</taxon>
        <taxon>Spermatophyta</taxon>
        <taxon>Magnoliopsida</taxon>
        <taxon>Ranunculales</taxon>
        <taxon>Circaeasteraceae</taxon>
        <taxon>Kingdonia</taxon>
    </lineage>
</organism>
<dbReference type="InterPro" id="IPR010255">
    <property type="entry name" value="Haem_peroxidase_sf"/>
</dbReference>
<feature type="binding site" evidence="16">
    <location>
        <position position="72"/>
    </location>
    <ligand>
        <name>Ca(2+)</name>
        <dbReference type="ChEBI" id="CHEBI:29108"/>
        <label>1</label>
    </ligand>
</feature>
<dbReference type="PROSITE" id="PS50873">
    <property type="entry name" value="PEROXIDASE_4"/>
    <property type="match status" value="1"/>
</dbReference>
<evidence type="ECO:0000313" key="21">
    <source>
        <dbReference type="EMBL" id="KAF6146002.1"/>
    </source>
</evidence>
<dbReference type="PANTHER" id="PTHR31235">
    <property type="entry name" value="PEROXIDASE 25-RELATED"/>
    <property type="match status" value="1"/>
</dbReference>
<dbReference type="InterPro" id="IPR019794">
    <property type="entry name" value="Peroxidases_AS"/>
</dbReference>
<dbReference type="PRINTS" id="PR00461">
    <property type="entry name" value="PLPEROXIDASE"/>
</dbReference>
<evidence type="ECO:0000256" key="1">
    <source>
        <dbReference type="ARBA" id="ARBA00000189"/>
    </source>
</evidence>
<evidence type="ECO:0000256" key="7">
    <source>
        <dbReference type="ARBA" id="ARBA00022617"/>
    </source>
</evidence>
<evidence type="ECO:0000256" key="9">
    <source>
        <dbReference type="ARBA" id="ARBA00023002"/>
    </source>
</evidence>
<dbReference type="GO" id="GO:0046872">
    <property type="term" value="F:metal ion binding"/>
    <property type="evidence" value="ECO:0007669"/>
    <property type="project" value="UniProtKB-UniRule"/>
</dbReference>
<evidence type="ECO:0000256" key="14">
    <source>
        <dbReference type="PIRSR" id="PIRSR600823-1"/>
    </source>
</evidence>
<comment type="cofactor">
    <cofactor evidence="16 19">
        <name>Ca(2+)</name>
        <dbReference type="ChEBI" id="CHEBI:29108"/>
    </cofactor>
    <text evidence="16 19">Binds 2 calcium ions per subunit.</text>
</comment>
<gene>
    <name evidence="21" type="ORF">GIB67_033361</name>
</gene>
<feature type="binding site" evidence="16">
    <location>
        <position position="81"/>
    </location>
    <ligand>
        <name>Ca(2+)</name>
        <dbReference type="ChEBI" id="CHEBI:29108"/>
        <label>1</label>
    </ligand>
</feature>
<evidence type="ECO:0000256" key="4">
    <source>
        <dbReference type="ARBA" id="ARBA00012313"/>
    </source>
</evidence>
<keyword evidence="19" id="KW-0732">Signal</keyword>
<feature type="binding site" evidence="16">
    <location>
        <position position="75"/>
    </location>
    <ligand>
        <name>Ca(2+)</name>
        <dbReference type="ChEBI" id="CHEBI:29108"/>
        <label>1</label>
    </ligand>
</feature>
<feature type="binding site" evidence="16">
    <location>
        <position position="77"/>
    </location>
    <ligand>
        <name>Ca(2+)</name>
        <dbReference type="ChEBI" id="CHEBI:29108"/>
        <label>1</label>
    </ligand>
</feature>
<evidence type="ECO:0000259" key="20">
    <source>
        <dbReference type="PROSITE" id="PS50873"/>
    </source>
</evidence>
<feature type="active site" description="Proton acceptor" evidence="14">
    <location>
        <position position="71"/>
    </location>
</feature>
<evidence type="ECO:0000256" key="8">
    <source>
        <dbReference type="ARBA" id="ARBA00022723"/>
    </source>
</evidence>
<evidence type="ECO:0000256" key="10">
    <source>
        <dbReference type="ARBA" id="ARBA00023004"/>
    </source>
</evidence>
<accession>A0A7J7LTY7</accession>
<dbReference type="Gene3D" id="1.10.520.10">
    <property type="match status" value="1"/>
</dbReference>
<keyword evidence="11 18" id="KW-1015">Disulfide bond</keyword>
<dbReference type="FunFam" id="1.10.420.10:FF:000008">
    <property type="entry name" value="Peroxidase"/>
    <property type="match status" value="1"/>
</dbReference>
<dbReference type="OrthoDB" id="2113341at2759"/>
<sequence length="329" mass="35889">MKTSKTNILLLVSLVLAFEFLSVCNGQGTLLKKHFYKKSCPNALAIVETIIAGKVAANPALGAKLLRLHFHDCFVRGCDASVLLDPVGTAQTEKQSIVNTFLSGYDVIDDIKTAVEKACPGVVSCADILALAARDSVSVPFGKPMWDVLLGRRDGNVSLLADTFVQLPAPFSNFTSLETLFASKKLNLNDLVTLSGGHTIGVSHCGSFSNRLANFSSTSNTDPSLDPAYAKFLRKKCPANTNPEVEMDPKSSLSFDNHYYKILLEKKGLFQSDAALLTNRGATKIVKKFTNDKKFFEKFGKSMQKMGAIELLVGKKGEIRKQCRVVNRK</sequence>
<reference evidence="21 22" key="1">
    <citation type="journal article" date="2020" name="IScience">
        <title>Genome Sequencing of the Endangered Kingdonia uniflora (Circaeasteraceae, Ranunculales) Reveals Potential Mechanisms of Evolutionary Specialization.</title>
        <authorList>
            <person name="Sun Y."/>
            <person name="Deng T."/>
            <person name="Zhang A."/>
            <person name="Moore M.J."/>
            <person name="Landis J.B."/>
            <person name="Lin N."/>
            <person name="Zhang H."/>
            <person name="Zhang X."/>
            <person name="Huang J."/>
            <person name="Zhang X."/>
            <person name="Sun H."/>
            <person name="Wang H."/>
        </authorList>
    </citation>
    <scope>NUCLEOTIDE SEQUENCE [LARGE SCALE GENOMIC DNA]</scope>
    <source>
        <strain evidence="21">TB1705</strain>
        <tissue evidence="21">Leaf</tissue>
    </source>
</reference>
<dbReference type="EMBL" id="JACGCM010002017">
    <property type="protein sequence ID" value="KAF6146002.1"/>
    <property type="molecule type" value="Genomic_DNA"/>
</dbReference>
<dbReference type="CDD" id="cd00693">
    <property type="entry name" value="secretory_peroxidase"/>
    <property type="match status" value="1"/>
</dbReference>